<evidence type="ECO:0000313" key="3">
    <source>
        <dbReference type="Proteomes" id="UP000663829"/>
    </source>
</evidence>
<keyword evidence="3" id="KW-1185">Reference proteome</keyword>
<evidence type="ECO:0000313" key="2">
    <source>
        <dbReference type="EMBL" id="CAF4026010.1"/>
    </source>
</evidence>
<dbReference type="PANTHER" id="PTHR33939:SF1">
    <property type="entry name" value="DUF4371 DOMAIN-CONTAINING PROTEIN"/>
    <property type="match status" value="1"/>
</dbReference>
<dbReference type="PANTHER" id="PTHR33939">
    <property type="entry name" value="PROTEIN CBG22215"/>
    <property type="match status" value="1"/>
</dbReference>
<dbReference type="EMBL" id="CAJNOQ010010541">
    <property type="protein sequence ID" value="CAF1254551.1"/>
    <property type="molecule type" value="Genomic_DNA"/>
</dbReference>
<evidence type="ECO:0000313" key="1">
    <source>
        <dbReference type="EMBL" id="CAF1254551.1"/>
    </source>
</evidence>
<organism evidence="1 3">
    <name type="scientific">Didymodactylos carnosus</name>
    <dbReference type="NCBI Taxonomy" id="1234261"/>
    <lineage>
        <taxon>Eukaryota</taxon>
        <taxon>Metazoa</taxon>
        <taxon>Spiralia</taxon>
        <taxon>Gnathifera</taxon>
        <taxon>Rotifera</taxon>
        <taxon>Eurotatoria</taxon>
        <taxon>Bdelloidea</taxon>
        <taxon>Philodinida</taxon>
        <taxon>Philodinidae</taxon>
        <taxon>Didymodactylos</taxon>
    </lineage>
</organism>
<dbReference type="Proteomes" id="UP000681722">
    <property type="component" value="Unassembled WGS sequence"/>
</dbReference>
<protein>
    <submittedName>
        <fullName evidence="1">Uncharacterized protein</fullName>
    </submittedName>
</protein>
<gene>
    <name evidence="1" type="ORF">GPM918_LOCUS26298</name>
    <name evidence="2" type="ORF">SRO942_LOCUS26419</name>
</gene>
<name>A0A815AA18_9BILA</name>
<sequence>MPKGHEFSVEVKAMMFKVICYVESEKSGAVIPVNERLVAMLGISAQSVKNLKHEMSTQPTLDELIDEPTELIRTRLRHSSSATTTQMSLPYPASPKKIRHSGRFFDILLLSCDLGPRLVISAMISKDGFHESTVDVWETSKEPNMTSSLFVQWIFKAAAALRAEHDTSKICIIVDNAPWHNEATDETKMPKRSWKRAQVLQWLDDHKVPY</sequence>
<dbReference type="AlphaFoldDB" id="A0A815AA18"/>
<dbReference type="Proteomes" id="UP000663829">
    <property type="component" value="Unassembled WGS sequence"/>
</dbReference>
<dbReference type="EMBL" id="CAJOBC010016006">
    <property type="protein sequence ID" value="CAF4026010.1"/>
    <property type="molecule type" value="Genomic_DNA"/>
</dbReference>
<proteinExistence type="predicted"/>
<reference evidence="1" key="1">
    <citation type="submission" date="2021-02" db="EMBL/GenBank/DDBJ databases">
        <authorList>
            <person name="Nowell W R."/>
        </authorList>
    </citation>
    <scope>NUCLEOTIDE SEQUENCE</scope>
</reference>
<accession>A0A815AA18</accession>
<comment type="caution">
    <text evidence="1">The sequence shown here is derived from an EMBL/GenBank/DDBJ whole genome shotgun (WGS) entry which is preliminary data.</text>
</comment>